<sequence>MRFHPHDTQENASRFTNHQNPAEHLATTSNHLLFSSPLVQSQVAGSLRRERGEEPGAADAVVDRKRSLF</sequence>
<accession>A0A9N7UKP7</accession>
<gene>
    <name evidence="2" type="ORF">PLEPLA_LOCUS19920</name>
</gene>
<protein>
    <submittedName>
        <fullName evidence="2">Uncharacterized protein</fullName>
    </submittedName>
</protein>
<keyword evidence="3" id="KW-1185">Reference proteome</keyword>
<comment type="caution">
    <text evidence="2">The sequence shown here is derived from an EMBL/GenBank/DDBJ whole genome shotgun (WGS) entry which is preliminary data.</text>
</comment>
<name>A0A9N7UKP7_PLEPL</name>
<reference evidence="2" key="1">
    <citation type="submission" date="2020-03" db="EMBL/GenBank/DDBJ databases">
        <authorList>
            <person name="Weist P."/>
        </authorList>
    </citation>
    <scope>NUCLEOTIDE SEQUENCE</scope>
</reference>
<dbReference type="Proteomes" id="UP001153269">
    <property type="component" value="Unassembled WGS sequence"/>
</dbReference>
<feature type="region of interest" description="Disordered" evidence="1">
    <location>
        <begin position="44"/>
        <end position="69"/>
    </location>
</feature>
<evidence type="ECO:0000256" key="1">
    <source>
        <dbReference type="SAM" id="MobiDB-lite"/>
    </source>
</evidence>
<organism evidence="2 3">
    <name type="scientific">Pleuronectes platessa</name>
    <name type="common">European plaice</name>
    <dbReference type="NCBI Taxonomy" id="8262"/>
    <lineage>
        <taxon>Eukaryota</taxon>
        <taxon>Metazoa</taxon>
        <taxon>Chordata</taxon>
        <taxon>Craniata</taxon>
        <taxon>Vertebrata</taxon>
        <taxon>Euteleostomi</taxon>
        <taxon>Actinopterygii</taxon>
        <taxon>Neopterygii</taxon>
        <taxon>Teleostei</taxon>
        <taxon>Neoteleostei</taxon>
        <taxon>Acanthomorphata</taxon>
        <taxon>Carangaria</taxon>
        <taxon>Pleuronectiformes</taxon>
        <taxon>Pleuronectoidei</taxon>
        <taxon>Pleuronectidae</taxon>
        <taxon>Pleuronectes</taxon>
    </lineage>
</organism>
<feature type="region of interest" description="Disordered" evidence="1">
    <location>
        <begin position="1"/>
        <end position="28"/>
    </location>
</feature>
<proteinExistence type="predicted"/>
<dbReference type="EMBL" id="CADEAL010001380">
    <property type="protein sequence ID" value="CAB1431863.1"/>
    <property type="molecule type" value="Genomic_DNA"/>
</dbReference>
<evidence type="ECO:0000313" key="3">
    <source>
        <dbReference type="Proteomes" id="UP001153269"/>
    </source>
</evidence>
<feature type="compositionally biased region" description="Polar residues" evidence="1">
    <location>
        <begin position="10"/>
        <end position="28"/>
    </location>
</feature>
<dbReference type="AlphaFoldDB" id="A0A9N7UKP7"/>
<evidence type="ECO:0000313" key="2">
    <source>
        <dbReference type="EMBL" id="CAB1431863.1"/>
    </source>
</evidence>